<dbReference type="EMBL" id="AZHX01000843">
    <property type="protein sequence ID" value="ETX05875.1"/>
    <property type="molecule type" value="Genomic_DNA"/>
</dbReference>
<evidence type="ECO:0000313" key="7">
    <source>
        <dbReference type="EMBL" id="ETX05875.1"/>
    </source>
</evidence>
<dbReference type="Gene3D" id="3.30.565.10">
    <property type="entry name" value="Histidine kinase-like ATPase, C-terminal domain"/>
    <property type="match status" value="1"/>
</dbReference>
<gene>
    <name evidence="7" type="ORF">ETSY2_20380</name>
</gene>
<dbReference type="InterPro" id="IPR004358">
    <property type="entry name" value="Sig_transdc_His_kin-like_C"/>
</dbReference>
<keyword evidence="8" id="KW-1185">Reference proteome</keyword>
<dbReference type="InterPro" id="IPR003594">
    <property type="entry name" value="HATPase_dom"/>
</dbReference>
<dbReference type="InterPro" id="IPR005467">
    <property type="entry name" value="His_kinase_dom"/>
</dbReference>
<dbReference type="GO" id="GO:0000155">
    <property type="term" value="F:phosphorelay sensor kinase activity"/>
    <property type="evidence" value="ECO:0007669"/>
    <property type="project" value="TreeGrafter"/>
</dbReference>
<evidence type="ECO:0000256" key="3">
    <source>
        <dbReference type="ARBA" id="ARBA00022553"/>
    </source>
</evidence>
<evidence type="ECO:0000256" key="5">
    <source>
        <dbReference type="ARBA" id="ARBA00022777"/>
    </source>
</evidence>
<comment type="catalytic activity">
    <reaction evidence="1">
        <text>ATP + protein L-histidine = ADP + protein N-phospho-L-histidine.</text>
        <dbReference type="EC" id="2.7.13.3"/>
    </reaction>
</comment>
<dbReference type="GO" id="GO:0009927">
    <property type="term" value="F:histidine phosphotransfer kinase activity"/>
    <property type="evidence" value="ECO:0007669"/>
    <property type="project" value="TreeGrafter"/>
</dbReference>
<reference evidence="7 8" key="1">
    <citation type="journal article" date="2014" name="Nature">
        <title>An environmental bacterial taxon with a large and distinct metabolic repertoire.</title>
        <authorList>
            <person name="Wilson M.C."/>
            <person name="Mori T."/>
            <person name="Ruckert C."/>
            <person name="Uria A.R."/>
            <person name="Helf M.J."/>
            <person name="Takada K."/>
            <person name="Gernert C."/>
            <person name="Steffens U.A."/>
            <person name="Heycke N."/>
            <person name="Schmitt S."/>
            <person name="Rinke C."/>
            <person name="Helfrich E.J."/>
            <person name="Brachmann A.O."/>
            <person name="Gurgui C."/>
            <person name="Wakimoto T."/>
            <person name="Kracht M."/>
            <person name="Crusemann M."/>
            <person name="Hentschel U."/>
            <person name="Abe I."/>
            <person name="Matsunaga S."/>
            <person name="Kalinowski J."/>
            <person name="Takeyama H."/>
            <person name="Piel J."/>
        </authorList>
    </citation>
    <scope>NUCLEOTIDE SEQUENCE [LARGE SCALE GENOMIC DNA]</scope>
    <source>
        <strain evidence="8">TSY2</strain>
    </source>
</reference>
<dbReference type="GO" id="GO:0005886">
    <property type="term" value="C:plasma membrane"/>
    <property type="evidence" value="ECO:0007669"/>
    <property type="project" value="TreeGrafter"/>
</dbReference>
<accession>W4M6P6</accession>
<sequence length="184" mass="19762">MTIVDDILDFAKAESGKLELESTDFNLHDMVEDVLESWAESAAAKDLQLTGLVHPDTPAWLYGDPGRLRQILMHLVDNAIKFTPAGEVGIEVACEVETVESVVIRFTVTDTGIGITPEAQDLLFQAFTQVDASATRQYGGTGLGLAISQQLVEMFEGALGVESTPGQGSSFWFVVKLGRGTALS</sequence>
<dbReference type="PANTHER" id="PTHR43047">
    <property type="entry name" value="TWO-COMPONENT HISTIDINE PROTEIN KINASE"/>
    <property type="match status" value="1"/>
</dbReference>
<evidence type="ECO:0000256" key="2">
    <source>
        <dbReference type="ARBA" id="ARBA00012438"/>
    </source>
</evidence>
<evidence type="ECO:0000259" key="6">
    <source>
        <dbReference type="PROSITE" id="PS50109"/>
    </source>
</evidence>
<keyword evidence="5" id="KW-0418">Kinase</keyword>
<feature type="domain" description="Histidine kinase" evidence="6">
    <location>
        <begin position="1"/>
        <end position="179"/>
    </location>
</feature>
<proteinExistence type="predicted"/>
<comment type="caution">
    <text evidence="7">The sequence shown here is derived from an EMBL/GenBank/DDBJ whole genome shotgun (WGS) entry which is preliminary data.</text>
</comment>
<dbReference type="PROSITE" id="PS50109">
    <property type="entry name" value="HIS_KIN"/>
    <property type="match status" value="1"/>
</dbReference>
<dbReference type="Pfam" id="PF02518">
    <property type="entry name" value="HATPase_c"/>
    <property type="match status" value="1"/>
</dbReference>
<dbReference type="AlphaFoldDB" id="W4M6P6"/>
<name>W4M6P6_9BACT</name>
<protein>
    <recommendedName>
        <fullName evidence="2">histidine kinase</fullName>
        <ecNumber evidence="2">2.7.13.3</ecNumber>
    </recommendedName>
</protein>
<evidence type="ECO:0000256" key="1">
    <source>
        <dbReference type="ARBA" id="ARBA00000085"/>
    </source>
</evidence>
<organism evidence="7 8">
    <name type="scientific">Candidatus Entotheonella gemina</name>
    <dbReference type="NCBI Taxonomy" id="1429439"/>
    <lineage>
        <taxon>Bacteria</taxon>
        <taxon>Pseudomonadati</taxon>
        <taxon>Nitrospinota/Tectimicrobiota group</taxon>
        <taxon>Candidatus Tectimicrobiota</taxon>
        <taxon>Candidatus Entotheonellia</taxon>
        <taxon>Candidatus Entotheonellales</taxon>
        <taxon>Candidatus Entotheonellaceae</taxon>
        <taxon>Candidatus Entotheonella</taxon>
    </lineage>
</organism>
<evidence type="ECO:0000256" key="4">
    <source>
        <dbReference type="ARBA" id="ARBA00022679"/>
    </source>
</evidence>
<dbReference type="PANTHER" id="PTHR43047:SF72">
    <property type="entry name" value="OSMOSENSING HISTIDINE PROTEIN KINASE SLN1"/>
    <property type="match status" value="1"/>
</dbReference>
<keyword evidence="4" id="KW-0808">Transferase</keyword>
<dbReference type="SUPFAM" id="SSF55874">
    <property type="entry name" value="ATPase domain of HSP90 chaperone/DNA topoisomerase II/histidine kinase"/>
    <property type="match status" value="1"/>
</dbReference>
<dbReference type="InterPro" id="IPR036890">
    <property type="entry name" value="HATPase_C_sf"/>
</dbReference>
<dbReference type="CDD" id="cd16922">
    <property type="entry name" value="HATPase_EvgS-ArcB-TorS-like"/>
    <property type="match status" value="1"/>
</dbReference>
<keyword evidence="3" id="KW-0597">Phosphoprotein</keyword>
<dbReference type="SMART" id="SM00387">
    <property type="entry name" value="HATPase_c"/>
    <property type="match status" value="1"/>
</dbReference>
<dbReference type="HOGENOM" id="CLU_000445_89_3_7"/>
<dbReference type="Proteomes" id="UP000019140">
    <property type="component" value="Unassembled WGS sequence"/>
</dbReference>
<evidence type="ECO:0000313" key="8">
    <source>
        <dbReference type="Proteomes" id="UP000019140"/>
    </source>
</evidence>
<dbReference type="FunFam" id="3.30.565.10:FF:000010">
    <property type="entry name" value="Sensor histidine kinase RcsC"/>
    <property type="match status" value="1"/>
</dbReference>
<dbReference type="PRINTS" id="PR00344">
    <property type="entry name" value="BCTRLSENSOR"/>
</dbReference>
<dbReference type="EC" id="2.7.13.3" evidence="2"/>